<dbReference type="Pfam" id="PF00232">
    <property type="entry name" value="Glyco_hydro_1"/>
    <property type="match status" value="1"/>
</dbReference>
<evidence type="ECO:0000256" key="1">
    <source>
        <dbReference type="ARBA" id="ARBA00010838"/>
    </source>
</evidence>
<reference evidence="6 7" key="1">
    <citation type="journal article" date="2023" name="Hortic Res">
        <title>Pangenome of water caltrop reveals structural variations and asymmetric subgenome divergence after allopolyploidization.</title>
        <authorList>
            <person name="Zhang X."/>
            <person name="Chen Y."/>
            <person name="Wang L."/>
            <person name="Yuan Y."/>
            <person name="Fang M."/>
            <person name="Shi L."/>
            <person name="Lu R."/>
            <person name="Comes H.P."/>
            <person name="Ma Y."/>
            <person name="Chen Y."/>
            <person name="Huang G."/>
            <person name="Zhou Y."/>
            <person name="Zheng Z."/>
            <person name="Qiu Y."/>
        </authorList>
    </citation>
    <scope>NUCLEOTIDE SEQUENCE [LARGE SCALE GENOMIC DNA]</scope>
    <source>
        <tissue evidence="6">Roots</tissue>
    </source>
</reference>
<dbReference type="PANTHER" id="PTHR10353">
    <property type="entry name" value="GLYCOSYL HYDROLASE"/>
    <property type="match status" value="1"/>
</dbReference>
<keyword evidence="7" id="KW-1185">Reference proteome</keyword>
<dbReference type="GO" id="GO:0008422">
    <property type="term" value="F:beta-glucosidase activity"/>
    <property type="evidence" value="ECO:0007669"/>
    <property type="project" value="TreeGrafter"/>
</dbReference>
<protein>
    <recommendedName>
        <fullName evidence="8">Beta-glucosidase</fullName>
    </recommendedName>
</protein>
<proteinExistence type="inferred from homology"/>
<keyword evidence="2" id="KW-0378">Hydrolase</keyword>
<keyword evidence="5" id="KW-0732">Signal</keyword>
<gene>
    <name evidence="6" type="ORF">SAY87_017967</name>
</gene>
<comment type="caution">
    <text evidence="6">The sequence shown here is derived from an EMBL/GenBank/DDBJ whole genome shotgun (WGS) entry which is preliminary data.</text>
</comment>
<feature type="chain" id="PRO_5042935761" description="Beta-glucosidase" evidence="5">
    <location>
        <begin position="35"/>
        <end position="120"/>
    </location>
</feature>
<evidence type="ECO:0000256" key="5">
    <source>
        <dbReference type="SAM" id="SignalP"/>
    </source>
</evidence>
<dbReference type="AlphaFoldDB" id="A0AAN7L3A4"/>
<dbReference type="InterPro" id="IPR033132">
    <property type="entry name" value="GH_1_N_CS"/>
</dbReference>
<comment type="similarity">
    <text evidence="1 4">Belongs to the glycosyl hydrolase 1 family.</text>
</comment>
<evidence type="ECO:0000313" key="6">
    <source>
        <dbReference type="EMBL" id="KAK4777780.1"/>
    </source>
</evidence>
<feature type="signal peptide" evidence="5">
    <location>
        <begin position="1"/>
        <end position="34"/>
    </location>
</feature>
<evidence type="ECO:0000313" key="7">
    <source>
        <dbReference type="Proteomes" id="UP001345219"/>
    </source>
</evidence>
<organism evidence="6 7">
    <name type="scientific">Trapa incisa</name>
    <dbReference type="NCBI Taxonomy" id="236973"/>
    <lineage>
        <taxon>Eukaryota</taxon>
        <taxon>Viridiplantae</taxon>
        <taxon>Streptophyta</taxon>
        <taxon>Embryophyta</taxon>
        <taxon>Tracheophyta</taxon>
        <taxon>Spermatophyta</taxon>
        <taxon>Magnoliopsida</taxon>
        <taxon>eudicotyledons</taxon>
        <taxon>Gunneridae</taxon>
        <taxon>Pentapetalae</taxon>
        <taxon>rosids</taxon>
        <taxon>malvids</taxon>
        <taxon>Myrtales</taxon>
        <taxon>Lythraceae</taxon>
        <taxon>Trapa</taxon>
    </lineage>
</organism>
<accession>A0AAN7L3A4</accession>
<keyword evidence="3" id="KW-0326">Glycosidase</keyword>
<dbReference type="SUPFAM" id="SSF51445">
    <property type="entry name" value="(Trans)glycosidases"/>
    <property type="match status" value="1"/>
</dbReference>
<dbReference type="InterPro" id="IPR017853">
    <property type="entry name" value="GH"/>
</dbReference>
<dbReference type="InterPro" id="IPR001360">
    <property type="entry name" value="Glyco_hydro_1"/>
</dbReference>
<sequence length="120" mass="13023">MASSCSHPSLRVHHLLPKVIVVFLSFVAMSPALGSPPTHGKGPILHPYQKAYDTANLNRSSFPQDFIFGAASSSYQYEGAANEDGRGPSIWDYFTHTHSGKIADGSNGDVGIDQYHNYTL</sequence>
<name>A0AAN7L3A4_9MYRT</name>
<dbReference type="Proteomes" id="UP001345219">
    <property type="component" value="Chromosome 14"/>
</dbReference>
<evidence type="ECO:0000256" key="3">
    <source>
        <dbReference type="ARBA" id="ARBA00023295"/>
    </source>
</evidence>
<evidence type="ECO:0000256" key="2">
    <source>
        <dbReference type="ARBA" id="ARBA00022801"/>
    </source>
</evidence>
<dbReference type="EMBL" id="JAXIOK010000002">
    <property type="protein sequence ID" value="KAK4777780.1"/>
    <property type="molecule type" value="Genomic_DNA"/>
</dbReference>
<dbReference type="GO" id="GO:0005975">
    <property type="term" value="P:carbohydrate metabolic process"/>
    <property type="evidence" value="ECO:0007669"/>
    <property type="project" value="InterPro"/>
</dbReference>
<dbReference type="PROSITE" id="PS00653">
    <property type="entry name" value="GLYCOSYL_HYDROL_F1_2"/>
    <property type="match status" value="1"/>
</dbReference>
<dbReference type="Gene3D" id="3.20.20.80">
    <property type="entry name" value="Glycosidases"/>
    <property type="match status" value="1"/>
</dbReference>
<evidence type="ECO:0008006" key="8">
    <source>
        <dbReference type="Google" id="ProtNLM"/>
    </source>
</evidence>
<evidence type="ECO:0000256" key="4">
    <source>
        <dbReference type="RuleBase" id="RU003690"/>
    </source>
</evidence>
<dbReference type="PANTHER" id="PTHR10353:SF137">
    <property type="entry name" value="MYROSINASE 3-RELATED"/>
    <property type="match status" value="1"/>
</dbReference>